<dbReference type="PANTHER" id="PTHR45943:SF1">
    <property type="entry name" value="E3 UBIQUITIN-PROTEIN LIGASE MYCBP2"/>
    <property type="match status" value="1"/>
</dbReference>
<evidence type="ECO:0000256" key="10">
    <source>
        <dbReference type="ARBA" id="ARBA00022786"/>
    </source>
</evidence>
<dbReference type="CDD" id="cd16463">
    <property type="entry name" value="RING-H2_PHR"/>
    <property type="match status" value="1"/>
</dbReference>
<dbReference type="STRING" id="34508.A0A4V6XWE2"/>
<evidence type="ECO:0000256" key="8">
    <source>
        <dbReference type="ARBA" id="ARBA00022737"/>
    </source>
</evidence>
<keyword evidence="7" id="KW-0479">Metal-binding</keyword>
<dbReference type="EMBL" id="AZBU02000003">
    <property type="protein sequence ID" value="TKR87165.1"/>
    <property type="molecule type" value="Genomic_DNA"/>
</dbReference>
<dbReference type="GO" id="GO:0007411">
    <property type="term" value="P:axon guidance"/>
    <property type="evidence" value="ECO:0007669"/>
    <property type="project" value="TreeGrafter"/>
</dbReference>
<reference evidence="15 16" key="2">
    <citation type="journal article" date="2019" name="G3 (Bethesda)">
        <title>Hybrid Assembly of the Genome of the Entomopathogenic Nematode Steinernema carpocapsae Identifies the X-Chromosome.</title>
        <authorList>
            <person name="Serra L."/>
            <person name="Macchietto M."/>
            <person name="Macias-Munoz A."/>
            <person name="McGill C.J."/>
            <person name="Rodriguez I.M."/>
            <person name="Rodriguez B."/>
            <person name="Murad R."/>
            <person name="Mortazavi A."/>
        </authorList>
    </citation>
    <scope>NUCLEOTIDE SEQUENCE [LARGE SCALE GENOMIC DNA]</scope>
    <source>
        <strain evidence="15 16">ALL</strain>
    </source>
</reference>
<comment type="subcellular location">
    <subcellularLocation>
        <location evidence="2">Cell projection</location>
        <location evidence="2">Axon</location>
    </subcellularLocation>
</comment>
<dbReference type="GO" id="GO:0099174">
    <property type="term" value="P:regulation of presynapse organization"/>
    <property type="evidence" value="ECO:0007669"/>
    <property type="project" value="UniProtKB-ARBA"/>
</dbReference>
<evidence type="ECO:0000256" key="1">
    <source>
        <dbReference type="ARBA" id="ARBA00000333"/>
    </source>
</evidence>
<keyword evidence="6" id="KW-0808">Transferase</keyword>
<dbReference type="GO" id="GO:0030424">
    <property type="term" value="C:axon"/>
    <property type="evidence" value="ECO:0007669"/>
    <property type="project" value="UniProtKB-SubCell"/>
</dbReference>
<comment type="pathway">
    <text evidence="3">Protein modification; protein ubiquitination.</text>
</comment>
<dbReference type="GO" id="GO:0008270">
    <property type="term" value="F:zinc ion binding"/>
    <property type="evidence" value="ECO:0007669"/>
    <property type="project" value="UniProtKB-KW"/>
</dbReference>
<keyword evidence="11" id="KW-0862">Zinc</keyword>
<dbReference type="Proteomes" id="UP000298663">
    <property type="component" value="Unassembled WGS sequence"/>
</dbReference>
<comment type="caution">
    <text evidence="15">The sequence shown here is derived from an EMBL/GenBank/DDBJ whole genome shotgun (WGS) entry which is preliminary data.</text>
</comment>
<dbReference type="Gene3D" id="3.30.40.10">
    <property type="entry name" value="Zinc/RING finger domain, C3HC4 (zinc finger)"/>
    <property type="match status" value="1"/>
</dbReference>
<dbReference type="GO" id="GO:0005886">
    <property type="term" value="C:plasma membrane"/>
    <property type="evidence" value="ECO:0007669"/>
    <property type="project" value="TreeGrafter"/>
</dbReference>
<evidence type="ECO:0000256" key="11">
    <source>
        <dbReference type="ARBA" id="ARBA00022833"/>
    </source>
</evidence>
<dbReference type="AlphaFoldDB" id="A0A4V6XWE2"/>
<evidence type="ECO:0000256" key="12">
    <source>
        <dbReference type="ARBA" id="ARBA00023273"/>
    </source>
</evidence>
<evidence type="ECO:0000256" key="4">
    <source>
        <dbReference type="ARBA" id="ARBA00005415"/>
    </source>
</evidence>
<keyword evidence="16" id="KW-1185">Reference proteome</keyword>
<evidence type="ECO:0000259" key="14">
    <source>
        <dbReference type="PROSITE" id="PS50089"/>
    </source>
</evidence>
<evidence type="ECO:0000256" key="3">
    <source>
        <dbReference type="ARBA" id="ARBA00004906"/>
    </source>
</evidence>
<evidence type="ECO:0000256" key="7">
    <source>
        <dbReference type="ARBA" id="ARBA00022723"/>
    </source>
</evidence>
<dbReference type="FunFam" id="3.30.40.10:FF:000078">
    <property type="entry name" value="E3 ubiquitin-protein ligase MYCBP2 isoform X1"/>
    <property type="match status" value="1"/>
</dbReference>
<dbReference type="GO" id="GO:0061630">
    <property type="term" value="F:ubiquitin protein ligase activity"/>
    <property type="evidence" value="ECO:0007669"/>
    <property type="project" value="UniProtKB-EC"/>
</dbReference>
<dbReference type="GO" id="GO:0005634">
    <property type="term" value="C:nucleus"/>
    <property type="evidence" value="ECO:0007669"/>
    <property type="project" value="TreeGrafter"/>
</dbReference>
<evidence type="ECO:0000256" key="13">
    <source>
        <dbReference type="PROSITE-ProRule" id="PRU00175"/>
    </source>
</evidence>
<evidence type="ECO:0000313" key="15">
    <source>
        <dbReference type="EMBL" id="TKR87165.1"/>
    </source>
</evidence>
<sequence length="303" mass="34104">MRCFDRERVQENASFEEECLQCLQCRTSETRQDADDLCVICFTDRLGGAPCIQLKCGHIFHFNCVRTVLEKRWVGPRIVFQFMQCPLCRQQIDHPSLMDLLEPLIALYREVATKAKLRLEYDGLLNAPALNSERSEFFNQPEVFAMDRYMYVMCFKCNKAYFGGESRCQEALESSQYNPEELICGGCSDTTGAQVCARHGVDYSNTSAASAALSPFTSASERPISALLATTTSNASCASQNTIFRLVRLVPRPQNWRWILVLSELHIRLRAKNSPSVAACAGTSKPSNHSSFRNSFHLVLLSP</sequence>
<dbReference type="PANTHER" id="PTHR45943">
    <property type="entry name" value="E3 UBIQUITIN-PROTEIN LIGASE MYCBP2"/>
    <property type="match status" value="1"/>
</dbReference>
<reference evidence="15 16" key="1">
    <citation type="journal article" date="2015" name="Genome Biol.">
        <title>Comparative genomics of Steinernema reveals deeply conserved gene regulatory networks.</title>
        <authorList>
            <person name="Dillman A.R."/>
            <person name="Macchietto M."/>
            <person name="Porter C.F."/>
            <person name="Rogers A."/>
            <person name="Williams B."/>
            <person name="Antoshechkin I."/>
            <person name="Lee M.M."/>
            <person name="Goodwin Z."/>
            <person name="Lu X."/>
            <person name="Lewis E.E."/>
            <person name="Goodrich-Blair H."/>
            <person name="Stock S.P."/>
            <person name="Adams B.J."/>
            <person name="Sternberg P.W."/>
            <person name="Mortazavi A."/>
        </authorList>
    </citation>
    <scope>NUCLEOTIDE SEQUENCE [LARGE SCALE GENOMIC DNA]</scope>
    <source>
        <strain evidence="15 16">ALL</strain>
    </source>
</reference>
<keyword evidence="12" id="KW-0966">Cell projection</keyword>
<dbReference type="GO" id="GO:0008582">
    <property type="term" value="P:regulation of synaptic assembly at neuromuscular junction"/>
    <property type="evidence" value="ECO:0007669"/>
    <property type="project" value="TreeGrafter"/>
</dbReference>
<evidence type="ECO:0000256" key="5">
    <source>
        <dbReference type="ARBA" id="ARBA00012249"/>
    </source>
</evidence>
<feature type="domain" description="RING-type" evidence="14">
    <location>
        <begin position="38"/>
        <end position="89"/>
    </location>
</feature>
<dbReference type="SMART" id="SM00184">
    <property type="entry name" value="RING"/>
    <property type="match status" value="1"/>
</dbReference>
<organism evidence="15 16">
    <name type="scientific">Steinernema carpocapsae</name>
    <name type="common">Entomopathogenic nematode</name>
    <dbReference type="NCBI Taxonomy" id="34508"/>
    <lineage>
        <taxon>Eukaryota</taxon>
        <taxon>Metazoa</taxon>
        <taxon>Ecdysozoa</taxon>
        <taxon>Nematoda</taxon>
        <taxon>Chromadorea</taxon>
        <taxon>Rhabditida</taxon>
        <taxon>Tylenchina</taxon>
        <taxon>Panagrolaimomorpha</taxon>
        <taxon>Strongyloidoidea</taxon>
        <taxon>Steinernematidae</taxon>
        <taxon>Steinernema</taxon>
    </lineage>
</organism>
<proteinExistence type="inferred from homology"/>
<evidence type="ECO:0000256" key="9">
    <source>
        <dbReference type="ARBA" id="ARBA00022771"/>
    </source>
</evidence>
<keyword evidence="10" id="KW-0833">Ubl conjugation pathway</keyword>
<comment type="similarity">
    <text evidence="4">Belongs to the RING-Cys relay (RCR) family.</text>
</comment>
<dbReference type="SUPFAM" id="SSF57850">
    <property type="entry name" value="RING/U-box"/>
    <property type="match status" value="1"/>
</dbReference>
<comment type="catalytic activity">
    <reaction evidence="1">
        <text>[E2 ubiquitin-conjugating enzyme]-S-ubiquitinyl-L-cysteine + [acceptor protein]-L-threonine = [E2 ubiquitin-conjugating enzyme]-L-cysteine + [acceptor protein]-3-O-ubiquitinyl-L-threonine.</text>
        <dbReference type="EC" id="2.3.2.33"/>
    </reaction>
</comment>
<dbReference type="InterPro" id="IPR001841">
    <property type="entry name" value="Znf_RING"/>
</dbReference>
<gene>
    <name evidence="15" type="ORF">L596_011613</name>
</gene>
<dbReference type="InterPro" id="IPR013083">
    <property type="entry name" value="Znf_RING/FYVE/PHD"/>
</dbReference>
<evidence type="ECO:0000313" key="16">
    <source>
        <dbReference type="Proteomes" id="UP000298663"/>
    </source>
</evidence>
<evidence type="ECO:0000256" key="6">
    <source>
        <dbReference type="ARBA" id="ARBA00022679"/>
    </source>
</evidence>
<dbReference type="OrthoDB" id="5807770at2759"/>
<evidence type="ECO:0000256" key="2">
    <source>
        <dbReference type="ARBA" id="ARBA00004489"/>
    </source>
</evidence>
<protein>
    <recommendedName>
        <fullName evidence="5">RCR-type E3 ubiquitin transferase</fullName>
        <ecNumber evidence="5">2.3.2.33</ecNumber>
    </recommendedName>
</protein>
<dbReference type="EC" id="2.3.2.33" evidence="5"/>
<keyword evidence="9 13" id="KW-0863">Zinc-finger</keyword>
<dbReference type="PROSITE" id="PS50089">
    <property type="entry name" value="ZF_RING_2"/>
    <property type="match status" value="1"/>
</dbReference>
<keyword evidence="8" id="KW-0677">Repeat</keyword>
<dbReference type="Pfam" id="PF13639">
    <property type="entry name" value="zf-RING_2"/>
    <property type="match status" value="1"/>
</dbReference>
<name>A0A4V6XWE2_STECR</name>
<accession>A0A4V6XWE2</accession>